<dbReference type="OrthoDB" id="9788081at2"/>
<dbReference type="InterPro" id="IPR011138">
    <property type="entry name" value="Cytochrome_b-558"/>
</dbReference>
<sequence length="233" mass="25539">MTVLDAARRTTPGRIWSSTIGKKAVMGVTGLLMLIYVIVHMASNLKIFFGRENIDGYASWLRHLLDGLLGYEGFVWVARIGLVACVVLHMTAAIQLARRARKARPKAYQHRAKVQGSYAARTMRWGGVILALFIVYHILDLTAGVLNPNGVHLAVYDNVVADFQRWYVVLFYAAAVIALGFHIRHGLWSGLQSLGASNAARQRAIQSFAFAVAFLITVGFLAVPFAVLTGLVG</sequence>
<gene>
    <name evidence="2" type="ORF">AOZ06_45645</name>
</gene>
<dbReference type="Proteomes" id="UP000063699">
    <property type="component" value="Chromosome"/>
</dbReference>
<keyword evidence="1" id="KW-0472">Membrane</keyword>
<dbReference type="KEGG" id="kphy:AOZ06_45645"/>
<proteinExistence type="predicted"/>
<dbReference type="SUPFAM" id="SSF81343">
    <property type="entry name" value="Fumarate reductase respiratory complex transmembrane subunits"/>
    <property type="match status" value="1"/>
</dbReference>
<feature type="transmembrane region" description="Helical" evidence="1">
    <location>
        <begin position="166"/>
        <end position="187"/>
    </location>
</feature>
<feature type="transmembrane region" description="Helical" evidence="1">
    <location>
        <begin position="118"/>
        <end position="139"/>
    </location>
</feature>
<accession>A0A0N9IDN5</accession>
<evidence type="ECO:0000313" key="2">
    <source>
        <dbReference type="EMBL" id="ALG13181.1"/>
    </source>
</evidence>
<dbReference type="InterPro" id="IPR034804">
    <property type="entry name" value="SQR/QFR_C/D"/>
</dbReference>
<dbReference type="RefSeq" id="WP_054295070.1">
    <property type="nucleotide sequence ID" value="NZ_CP012752.1"/>
</dbReference>
<dbReference type="Gene3D" id="1.20.1300.10">
    <property type="entry name" value="Fumarate reductase/succinate dehydrogenase, transmembrane subunit"/>
    <property type="match status" value="1"/>
</dbReference>
<reference evidence="2 3" key="1">
    <citation type="submission" date="2015-07" db="EMBL/GenBank/DDBJ databases">
        <title>Genome sequencing of Kibdelosporangium phytohabitans.</title>
        <authorList>
            <person name="Qin S."/>
            <person name="Xing K."/>
        </authorList>
    </citation>
    <scope>NUCLEOTIDE SEQUENCE [LARGE SCALE GENOMIC DNA]</scope>
    <source>
        <strain evidence="2 3">KLBMP1111</strain>
    </source>
</reference>
<feature type="transmembrane region" description="Helical" evidence="1">
    <location>
        <begin position="24"/>
        <end position="43"/>
    </location>
</feature>
<evidence type="ECO:0000256" key="1">
    <source>
        <dbReference type="SAM" id="Phobius"/>
    </source>
</evidence>
<dbReference type="STRING" id="860235.AOZ06_45645"/>
<feature type="transmembrane region" description="Helical" evidence="1">
    <location>
        <begin position="208"/>
        <end position="232"/>
    </location>
</feature>
<dbReference type="NCBIfam" id="TIGR02046">
    <property type="entry name" value="sdhC_b558_fam"/>
    <property type="match status" value="1"/>
</dbReference>
<keyword evidence="1" id="KW-1133">Transmembrane helix</keyword>
<dbReference type="GO" id="GO:0016020">
    <property type="term" value="C:membrane"/>
    <property type="evidence" value="ECO:0007669"/>
    <property type="project" value="InterPro"/>
</dbReference>
<keyword evidence="3" id="KW-1185">Reference proteome</keyword>
<feature type="transmembrane region" description="Helical" evidence="1">
    <location>
        <begin position="74"/>
        <end position="97"/>
    </location>
</feature>
<dbReference type="CDD" id="cd03498">
    <property type="entry name" value="SQR_TypeB_2_TM"/>
    <property type="match status" value="1"/>
</dbReference>
<protein>
    <submittedName>
        <fullName evidence="2">Succinate dehydrogenase</fullName>
    </submittedName>
</protein>
<dbReference type="AlphaFoldDB" id="A0A0N9IDN5"/>
<keyword evidence="1" id="KW-0812">Transmembrane</keyword>
<dbReference type="EMBL" id="CP012752">
    <property type="protein sequence ID" value="ALG13181.1"/>
    <property type="molecule type" value="Genomic_DNA"/>
</dbReference>
<organism evidence="2 3">
    <name type="scientific">Kibdelosporangium phytohabitans</name>
    <dbReference type="NCBI Taxonomy" id="860235"/>
    <lineage>
        <taxon>Bacteria</taxon>
        <taxon>Bacillati</taxon>
        <taxon>Actinomycetota</taxon>
        <taxon>Actinomycetes</taxon>
        <taxon>Pseudonocardiales</taxon>
        <taxon>Pseudonocardiaceae</taxon>
        <taxon>Kibdelosporangium</taxon>
    </lineage>
</organism>
<name>A0A0N9IDN5_9PSEU</name>
<evidence type="ECO:0000313" key="3">
    <source>
        <dbReference type="Proteomes" id="UP000063699"/>
    </source>
</evidence>